<protein>
    <submittedName>
        <fullName evidence="3">T9SS type A sorting domain-containing protein</fullName>
    </submittedName>
</protein>
<dbReference type="NCBIfam" id="TIGR04183">
    <property type="entry name" value="Por_Secre_tail"/>
    <property type="match status" value="1"/>
</dbReference>
<evidence type="ECO:0000313" key="3">
    <source>
        <dbReference type="EMBL" id="UOE42068.1"/>
    </source>
</evidence>
<evidence type="ECO:0000256" key="1">
    <source>
        <dbReference type="ARBA" id="ARBA00022729"/>
    </source>
</evidence>
<keyword evidence="1" id="KW-0732">Signal</keyword>
<gene>
    <name evidence="3" type="ORF">MTP09_05380</name>
</gene>
<proteinExistence type="predicted"/>
<dbReference type="Proteomes" id="UP000831460">
    <property type="component" value="Chromosome"/>
</dbReference>
<keyword evidence="4" id="KW-1185">Reference proteome</keyword>
<reference evidence="3 4" key="1">
    <citation type="submission" date="2022-03" db="EMBL/GenBank/DDBJ databases">
        <title>Chryseobacterium sp. isolated from particulate matters in swine house.</title>
        <authorList>
            <person name="Won M."/>
            <person name="Kim S.-J."/>
            <person name="Kwon S.-W."/>
        </authorList>
    </citation>
    <scope>NUCLEOTIDE SEQUENCE [LARGE SCALE GENOMIC DNA]</scope>
    <source>
        <strain evidence="3 4">SC2-2</strain>
    </source>
</reference>
<evidence type="ECO:0000313" key="4">
    <source>
        <dbReference type="Proteomes" id="UP000831460"/>
    </source>
</evidence>
<dbReference type="EMBL" id="CP094532">
    <property type="protein sequence ID" value="UOE42068.1"/>
    <property type="molecule type" value="Genomic_DNA"/>
</dbReference>
<dbReference type="RefSeq" id="WP_243551013.1">
    <property type="nucleotide sequence ID" value="NZ_CP094532.1"/>
</dbReference>
<dbReference type="Pfam" id="PF18962">
    <property type="entry name" value="Por_Secre_tail"/>
    <property type="match status" value="1"/>
</dbReference>
<evidence type="ECO:0000259" key="2">
    <source>
        <dbReference type="Pfam" id="PF18962"/>
    </source>
</evidence>
<accession>A0ABY4BS92</accession>
<organism evidence="3 4">
    <name type="scientific">Chryseobacterium suipulveris</name>
    <dbReference type="NCBI Taxonomy" id="2929800"/>
    <lineage>
        <taxon>Bacteria</taxon>
        <taxon>Pseudomonadati</taxon>
        <taxon>Bacteroidota</taxon>
        <taxon>Flavobacteriia</taxon>
        <taxon>Flavobacteriales</taxon>
        <taxon>Weeksellaceae</taxon>
        <taxon>Chryseobacterium group</taxon>
        <taxon>Chryseobacterium</taxon>
    </lineage>
</organism>
<sequence>MATSDILDSMFSIVPNPSKGEFSIKSKSEIKMIEVYSADGVKVPYENTSRQRYRINALSGVYSVKIIDDEGKTYNKKLLINR</sequence>
<dbReference type="InterPro" id="IPR026444">
    <property type="entry name" value="Secre_tail"/>
</dbReference>
<feature type="domain" description="Secretion system C-terminal sorting" evidence="2">
    <location>
        <begin position="14"/>
        <end position="80"/>
    </location>
</feature>
<name>A0ABY4BS92_9FLAO</name>